<dbReference type="PANTHER" id="PTHR34180">
    <property type="entry name" value="PEPTIDASE C45"/>
    <property type="match status" value="1"/>
</dbReference>
<dbReference type="PANTHER" id="PTHR34180:SF1">
    <property type="entry name" value="BETA-ALANYL-DOPAMINE_CARCININE HYDROLASE"/>
    <property type="match status" value="1"/>
</dbReference>
<keyword evidence="3" id="KW-1185">Reference proteome</keyword>
<feature type="region of interest" description="Disordered" evidence="1">
    <location>
        <begin position="1"/>
        <end position="21"/>
    </location>
</feature>
<feature type="compositionally biased region" description="Polar residues" evidence="1">
    <location>
        <begin position="1"/>
        <end position="10"/>
    </location>
</feature>
<evidence type="ECO:0000313" key="2">
    <source>
        <dbReference type="EMBL" id="KAJ9706085.1"/>
    </source>
</evidence>
<evidence type="ECO:0000313" key="3">
    <source>
        <dbReference type="Proteomes" id="UP001168098"/>
    </source>
</evidence>
<dbReference type="AlphaFoldDB" id="A0AA39AFH4"/>
<evidence type="ECO:0000256" key="1">
    <source>
        <dbReference type="SAM" id="MobiDB-lite"/>
    </source>
</evidence>
<name>A0AA39AFH4_VITRO</name>
<sequence>MKVQDENSISRQKRAAQLPKQSKDDFLSLLGDSEDAKYLIYMTGTLEDDTNTSSLSSLFFTILPHFSGPTLYTLCTAVLDLDKQALRNFSCILNIFKRVQDVAVKARGCLLQLCILKGLIF</sequence>
<dbReference type="EMBL" id="JARBHA010000002">
    <property type="protein sequence ID" value="KAJ9706085.1"/>
    <property type="molecule type" value="Genomic_DNA"/>
</dbReference>
<comment type="caution">
    <text evidence="2">The sequence shown here is derived from an EMBL/GenBank/DDBJ whole genome shotgun (WGS) entry which is preliminary data.</text>
</comment>
<dbReference type="Proteomes" id="UP001168098">
    <property type="component" value="Unassembled WGS sequence"/>
</dbReference>
<reference evidence="2 3" key="1">
    <citation type="journal article" date="2023" name="BMC Biotechnol.">
        <title>Vitis rotundifolia cv Carlos genome sequencing.</title>
        <authorList>
            <person name="Huff M."/>
            <person name="Hulse-Kemp A."/>
            <person name="Scheffler B."/>
            <person name="Youngblood R."/>
            <person name="Simpson S."/>
            <person name="Babiker E."/>
            <person name="Staton M."/>
        </authorList>
    </citation>
    <scope>NUCLEOTIDE SEQUENCE [LARGE SCALE GENOMIC DNA]</scope>
    <source>
        <tissue evidence="2">Leaf</tissue>
    </source>
</reference>
<protein>
    <submittedName>
        <fullName evidence="2">Uncharacterized protein</fullName>
    </submittedName>
</protein>
<gene>
    <name evidence="2" type="ORF">PVL29_001586</name>
</gene>
<proteinExistence type="predicted"/>
<accession>A0AA39AFH4</accession>
<dbReference type="InterPro" id="IPR047801">
    <property type="entry name" value="Peptidase_C45"/>
</dbReference>
<organism evidence="2 3">
    <name type="scientific">Vitis rotundifolia</name>
    <name type="common">Muscadine grape</name>
    <dbReference type="NCBI Taxonomy" id="103349"/>
    <lineage>
        <taxon>Eukaryota</taxon>
        <taxon>Viridiplantae</taxon>
        <taxon>Streptophyta</taxon>
        <taxon>Embryophyta</taxon>
        <taxon>Tracheophyta</taxon>
        <taxon>Spermatophyta</taxon>
        <taxon>Magnoliopsida</taxon>
        <taxon>eudicotyledons</taxon>
        <taxon>Gunneridae</taxon>
        <taxon>Pentapetalae</taxon>
        <taxon>rosids</taxon>
        <taxon>Vitales</taxon>
        <taxon>Vitaceae</taxon>
        <taxon>Viteae</taxon>
        <taxon>Vitis</taxon>
    </lineage>
</organism>